<dbReference type="GO" id="GO:0006310">
    <property type="term" value="P:DNA recombination"/>
    <property type="evidence" value="ECO:0007669"/>
    <property type="project" value="UniProtKB-KW"/>
</dbReference>
<gene>
    <name evidence="11" type="ORF">G7B40_013525</name>
</gene>
<dbReference type="GO" id="GO:0003677">
    <property type="term" value="F:DNA binding"/>
    <property type="evidence" value="ECO:0007669"/>
    <property type="project" value="UniProtKB-KW"/>
</dbReference>
<evidence type="ECO:0000259" key="10">
    <source>
        <dbReference type="Pfam" id="PF12323"/>
    </source>
</evidence>
<dbReference type="Pfam" id="PF01385">
    <property type="entry name" value="OrfB_IS605"/>
    <property type="match status" value="1"/>
</dbReference>
<dbReference type="Pfam" id="PF07282">
    <property type="entry name" value="Cas12f1-like_TNB"/>
    <property type="match status" value="1"/>
</dbReference>
<evidence type="ECO:0000256" key="7">
    <source>
        <dbReference type="SAM" id="MobiDB-lite"/>
    </source>
</evidence>
<evidence type="ECO:0000256" key="5">
    <source>
        <dbReference type="ARBA" id="ARBA00023125"/>
    </source>
</evidence>
<evidence type="ECO:0000313" key="12">
    <source>
        <dbReference type="Proteomes" id="UP000667802"/>
    </source>
</evidence>
<feature type="domain" description="Cas12f1-like TNB" evidence="9">
    <location>
        <begin position="357"/>
        <end position="422"/>
    </location>
</feature>
<comment type="similarity">
    <text evidence="1">In the C-terminal section; belongs to the transposase 35 family.</text>
</comment>
<evidence type="ECO:0000259" key="8">
    <source>
        <dbReference type="Pfam" id="PF01385"/>
    </source>
</evidence>
<dbReference type="NCBIfam" id="NF040570">
    <property type="entry name" value="guided_TnpB"/>
    <property type="match status" value="1"/>
</dbReference>
<dbReference type="GO" id="GO:0046872">
    <property type="term" value="F:metal ion binding"/>
    <property type="evidence" value="ECO:0007669"/>
    <property type="project" value="UniProtKB-KW"/>
</dbReference>
<keyword evidence="6" id="KW-0233">DNA recombination</keyword>
<sequence length="465" mass="53331">MLLNHQCRAYPETPQKIQLNSWLRTSQYWYNWQLGDRFDWWEKNRDYPLFPQGDFCYISCSLPPVELRDNPNFYSQKKLLPEIKEDLVKVGHSGELLDFKSVPSQTLQDVSKRVELAFNRFLKGDSNRKKSGKPRFKNASSFRTMRFEGQAVTIERIEKDWLFLSVSKLPGWLKVRLHRPLLDGFALKSILLTHKADGWYCTITLEDPTVPVFNRDDITPSWENSLGLDAVLHEDDYLATSEGEKLPSLKSFRKSQSRLKKVSKRKAAKKKGSASRRKLAKREAREHQRIARSRKDHAYKTATKLVRTGKQVFFAEDLNLRGLTKRNKAKCDSQGKFLTNNQSAKSGLNKSWLDAGFGQFFTTLDYIASKAGAVVVKINPAYTSQLLAYRDEFVFTDCSIRSYFDPQELLNVDRDVNASINIKRVGLGLFPTIKCRKGKVVITATATASTSKEVLQVLRSSSHRV</sequence>
<reference evidence="12" key="1">
    <citation type="journal article" date="2021" name="Science">
        <title>Hunting the eagle killer: A cyanobacterial neurotoxin causes vacuolar myelinopathy.</title>
        <authorList>
            <person name="Breinlinger S."/>
            <person name="Phillips T.J."/>
            <person name="Haram B.N."/>
            <person name="Mares J."/>
            <person name="Martinez Yerena J.A."/>
            <person name="Hrouzek P."/>
            <person name="Sobotka R."/>
            <person name="Henderson W.M."/>
            <person name="Schmieder P."/>
            <person name="Williams S.M."/>
            <person name="Lauderdale J.D."/>
            <person name="Wilde H.D."/>
            <person name="Gerrin W."/>
            <person name="Kust A."/>
            <person name="Washington J.W."/>
            <person name="Wagner C."/>
            <person name="Geier B."/>
            <person name="Liebeke M."/>
            <person name="Enke H."/>
            <person name="Niedermeyer T.H.J."/>
            <person name="Wilde S.B."/>
        </authorList>
    </citation>
    <scope>NUCLEOTIDE SEQUENCE [LARGE SCALE GENOMIC DNA]</scope>
    <source>
        <strain evidence="12">Thurmond2011</strain>
    </source>
</reference>
<comment type="caution">
    <text evidence="11">The sequence shown here is derived from an EMBL/GenBank/DDBJ whole genome shotgun (WGS) entry which is preliminary data.</text>
</comment>
<dbReference type="AlphaFoldDB" id="A0AAP5M7X8"/>
<dbReference type="EMBL" id="JAALHA020000005">
    <property type="protein sequence ID" value="MDR9895580.1"/>
    <property type="molecule type" value="Genomic_DNA"/>
</dbReference>
<keyword evidence="12" id="KW-1185">Reference proteome</keyword>
<proteinExistence type="inferred from homology"/>
<dbReference type="Proteomes" id="UP000667802">
    <property type="component" value="Unassembled WGS sequence"/>
</dbReference>
<dbReference type="InterPro" id="IPR021027">
    <property type="entry name" value="Transposase_put_HTH"/>
</dbReference>
<dbReference type="GO" id="GO:0032196">
    <property type="term" value="P:transposition"/>
    <property type="evidence" value="ECO:0007669"/>
    <property type="project" value="UniProtKB-KW"/>
</dbReference>
<feature type="domain" description="Probable transposase IS891/IS1136/IS1341" evidence="8">
    <location>
        <begin position="238"/>
        <end position="326"/>
    </location>
</feature>
<keyword evidence="2" id="KW-0815">Transposition</keyword>
<feature type="compositionally biased region" description="Basic residues" evidence="7">
    <location>
        <begin position="260"/>
        <end position="280"/>
    </location>
</feature>
<keyword evidence="3" id="KW-0479">Metal-binding</keyword>
<evidence type="ECO:0000256" key="4">
    <source>
        <dbReference type="ARBA" id="ARBA00022833"/>
    </source>
</evidence>
<organism evidence="11 12">
    <name type="scientific">Aetokthonos hydrillicola Thurmond2011</name>
    <dbReference type="NCBI Taxonomy" id="2712845"/>
    <lineage>
        <taxon>Bacteria</taxon>
        <taxon>Bacillati</taxon>
        <taxon>Cyanobacteriota</taxon>
        <taxon>Cyanophyceae</taxon>
        <taxon>Nostocales</taxon>
        <taxon>Hapalosiphonaceae</taxon>
        <taxon>Aetokthonos</taxon>
    </lineage>
</organism>
<evidence type="ECO:0000313" key="11">
    <source>
        <dbReference type="EMBL" id="MDR9895580.1"/>
    </source>
</evidence>
<evidence type="ECO:0000256" key="2">
    <source>
        <dbReference type="ARBA" id="ARBA00022578"/>
    </source>
</evidence>
<keyword evidence="4" id="KW-0862">Zinc</keyword>
<dbReference type="InterPro" id="IPR001959">
    <property type="entry name" value="Transposase"/>
</dbReference>
<evidence type="ECO:0000256" key="3">
    <source>
        <dbReference type="ARBA" id="ARBA00022723"/>
    </source>
</evidence>
<evidence type="ECO:0000259" key="9">
    <source>
        <dbReference type="Pfam" id="PF07282"/>
    </source>
</evidence>
<accession>A0AAP5M7X8</accession>
<evidence type="ECO:0000256" key="6">
    <source>
        <dbReference type="ARBA" id="ARBA00023172"/>
    </source>
</evidence>
<name>A0AAP5M7X8_9CYAN</name>
<feature type="region of interest" description="Disordered" evidence="7">
    <location>
        <begin position="260"/>
        <end position="290"/>
    </location>
</feature>
<protein>
    <submittedName>
        <fullName evidence="11">Transposase</fullName>
    </submittedName>
</protein>
<dbReference type="InterPro" id="IPR010095">
    <property type="entry name" value="Cas12f1-like_TNB"/>
</dbReference>
<keyword evidence="5" id="KW-0238">DNA-binding</keyword>
<evidence type="ECO:0000256" key="1">
    <source>
        <dbReference type="ARBA" id="ARBA00008761"/>
    </source>
</evidence>
<dbReference type="Pfam" id="PF12323">
    <property type="entry name" value="HTH_OrfB_IS605"/>
    <property type="match status" value="1"/>
</dbReference>
<feature type="domain" description="Transposase putative helix-turn-helix" evidence="10">
    <location>
        <begin position="1"/>
        <end position="45"/>
    </location>
</feature>